<feature type="region of interest" description="Disordered" evidence="2">
    <location>
        <begin position="797"/>
        <end position="827"/>
    </location>
</feature>
<feature type="compositionally biased region" description="Polar residues" evidence="2">
    <location>
        <begin position="896"/>
        <end position="909"/>
    </location>
</feature>
<evidence type="ECO:0000313" key="5">
    <source>
        <dbReference type="Proteomes" id="UP001140453"/>
    </source>
</evidence>
<feature type="compositionally biased region" description="Polar residues" evidence="2">
    <location>
        <begin position="603"/>
        <end position="613"/>
    </location>
</feature>
<feature type="region of interest" description="Disordered" evidence="2">
    <location>
        <begin position="597"/>
        <end position="725"/>
    </location>
</feature>
<feature type="compositionally biased region" description="Polar residues" evidence="2">
    <location>
        <begin position="648"/>
        <end position="668"/>
    </location>
</feature>
<dbReference type="SMART" id="SM01315">
    <property type="entry name" value="Spc7_N"/>
    <property type="match status" value="1"/>
</dbReference>
<dbReference type="EMBL" id="JAPEVB010000002">
    <property type="protein sequence ID" value="KAJ4394072.1"/>
    <property type="molecule type" value="Genomic_DNA"/>
</dbReference>
<feature type="compositionally biased region" description="Acidic residues" evidence="2">
    <location>
        <begin position="274"/>
        <end position="283"/>
    </location>
</feature>
<protein>
    <recommendedName>
        <fullName evidence="3">Spc7 kinetochore protein domain-containing protein</fullName>
    </recommendedName>
</protein>
<dbReference type="SMART" id="SM00787">
    <property type="entry name" value="Spc7"/>
    <property type="match status" value="1"/>
</dbReference>
<keyword evidence="1" id="KW-0175">Coiled coil</keyword>
<dbReference type="GO" id="GO:0007094">
    <property type="term" value="P:mitotic spindle assembly checkpoint signaling"/>
    <property type="evidence" value="ECO:0007669"/>
    <property type="project" value="TreeGrafter"/>
</dbReference>
<keyword evidence="5" id="KW-1185">Reference proteome</keyword>
<feature type="compositionally biased region" description="Polar residues" evidence="2">
    <location>
        <begin position="1"/>
        <end position="10"/>
    </location>
</feature>
<sequence length="1471" mass="160717">MAGDTTLPTTRRTRKSTSAVDKDNATVDLGAGPTLAENRKQAKSRSKSIGPGGLDALKAGSGNRRVSLAGPPRPLPRSILKPTMPLPEIPSFKSKASSRASIAGAESLPNLIGGDNSGSSGTKIALRTEEEQQAAAREREEQERAAIAKEIHDRREARRKSLANRRVSFAAEATLHTFQEVEYMQDSTTSTDSTRRASSVAAPSPAPPQADQADEGASDTPSTPPEQVEETVTESPEDQRQLHQKKRRRSSLAIPQNNFGDEGDETIASTVYDSDSDEGDDVAEVQTEASDSDSDSDNDGTLMTVEAEEMTSASLASTRYGADDGETSSSLDGALREAARRAVNQAREPDEDEEVIPGFIGWGKNARQRQQPVASTSQEEAPSDGILPSSSPLKSSPLKDVVDDTEFNMDMDMDMTTAGGGIIKPDAPSSPVEDMSMDVTNVYGGILSQTSNPSGHPTDNESIQEEQTMEFTTAVGSIHRDAHSDADSGLQSDEEMSMELTSVMGQVLGARNKRLQDLMQHSSSPIKDVNDDDNAAMDMTMDMTSGVGRILSAGLASQELNIEDDNNTDMDITTAVGGIIKSQPAVEDRTVAKKLMEQEVDQPETTNPDSTPIKSPARKLMSSAKKGHGDSPDLAAFKGKGLRRSNGPILSTTPQLPSKSASTTPLSQRRTRSQGPASPSRSPARSISRTPSPQRRSLPSRSASPQSKPTPRSSNSSTKLSNSLFQQDSTLPLVVLTPQRPRLSGIGIDRSGIGSPRVTEIMDRRGSIGDSAATFSPIPILGQRKMVAFEDPRVLEQELDRERQHDEDRESGRSILEREADGGSDDHEATLNLKEMIQGLSPKKMPFKGRKSLHVGSARGVLGKRPTELDEDSDAEEQDGVKRLKGLQGSPVKNIKLQQPPSKAETTGSRAVVNRADDDADNDTITPSISRSPQKVLRAITPNDQGRFRNVDDDQPTNTINFNATPSANIADLRPSDDGRIHLQHFLNMTSIRFMELTTTKRRHTVMPSARKGSLSGDIKEDLSFEKCVVAGACTIPMLELFQHSCRELKKYISEGRRIVREIETETFQENPPLFHEYINATPEFKALMDNQFKNVKTHAKLLSKAGWYEWRMKLQEGLKEGLVRTAEGMAADEKSLDKQQKLLSTVLPALTKHFETLTRECENLDVIATELEDCDPAELDSARLDLVAVEDDIEAKTQELAKLREQLQDTEQTIEQLAEQKRSCQVDIKDAEKIREECRGWSSTEISALKAKVDALEKQHGWAITGVQGTGVSMTYRREIELVFDAASFKAGQQNSRIDLWYVAAMRDHDPLPATPEREFCLQCIRDHVRGLAQSETKVSRILKVISMAWDRANALANQVYQLNFTFPTSVVRTSDSSIAVRSSLLLAPLRTKVEVVMGIQSSVGSKGLDFIVSSQAGVVYGEQFNAGKMAEFLSSRVGDHILTRSEKETDLWCDVLSDLHSKLLARGKK</sequence>
<dbReference type="InterPro" id="IPR013253">
    <property type="entry name" value="Spc7_domain"/>
</dbReference>
<feature type="compositionally biased region" description="Polar residues" evidence="2">
    <location>
        <begin position="368"/>
        <end position="380"/>
    </location>
</feature>
<dbReference type="InterPro" id="IPR040850">
    <property type="entry name" value="Knl1_RWD_C"/>
</dbReference>
<feature type="compositionally biased region" description="Low complexity" evidence="2">
    <location>
        <begin position="186"/>
        <end position="203"/>
    </location>
</feature>
<dbReference type="OrthoDB" id="5592879at2759"/>
<organism evidence="4 5">
    <name type="scientific">Gnomoniopsis smithogilvyi</name>
    <dbReference type="NCBI Taxonomy" id="1191159"/>
    <lineage>
        <taxon>Eukaryota</taxon>
        <taxon>Fungi</taxon>
        <taxon>Dikarya</taxon>
        <taxon>Ascomycota</taxon>
        <taxon>Pezizomycotina</taxon>
        <taxon>Sordariomycetes</taxon>
        <taxon>Sordariomycetidae</taxon>
        <taxon>Diaporthales</taxon>
        <taxon>Gnomoniaceae</taxon>
        <taxon>Gnomoniopsis</taxon>
    </lineage>
</organism>
<dbReference type="InterPro" id="IPR033338">
    <property type="entry name" value="Spc105/Spc7"/>
</dbReference>
<dbReference type="PANTHER" id="PTHR28260">
    <property type="entry name" value="SPINDLE POLE BODY COMPONENT SPC105"/>
    <property type="match status" value="1"/>
</dbReference>
<dbReference type="GO" id="GO:0034501">
    <property type="term" value="P:protein localization to kinetochore"/>
    <property type="evidence" value="ECO:0007669"/>
    <property type="project" value="TreeGrafter"/>
</dbReference>
<evidence type="ECO:0000256" key="1">
    <source>
        <dbReference type="SAM" id="Coils"/>
    </source>
</evidence>
<comment type="caution">
    <text evidence="4">The sequence shown here is derived from an EMBL/GenBank/DDBJ whole genome shotgun (WGS) entry which is preliminary data.</text>
</comment>
<feature type="compositionally biased region" description="Low complexity" evidence="2">
    <location>
        <begin position="673"/>
        <end position="724"/>
    </location>
</feature>
<feature type="compositionally biased region" description="Acidic residues" evidence="2">
    <location>
        <begin position="869"/>
        <end position="878"/>
    </location>
</feature>
<feature type="region of interest" description="Disordered" evidence="2">
    <location>
        <begin position="105"/>
        <end position="400"/>
    </location>
</feature>
<evidence type="ECO:0000313" key="4">
    <source>
        <dbReference type="EMBL" id="KAJ4394072.1"/>
    </source>
</evidence>
<reference evidence="4" key="1">
    <citation type="submission" date="2022-10" db="EMBL/GenBank/DDBJ databases">
        <title>Tapping the CABI collections for fungal endophytes: first genome assemblies for Collariella, Neodidymelliopsis, Ascochyta clinopodiicola, Didymella pomorum, Didymosphaeria variabile, Neocosmospora piperis and Neocucurbitaria cava.</title>
        <authorList>
            <person name="Hill R."/>
        </authorList>
    </citation>
    <scope>NUCLEOTIDE SEQUENCE</scope>
    <source>
        <strain evidence="4">IMI 355082</strain>
    </source>
</reference>
<feature type="compositionally biased region" description="Low complexity" evidence="2">
    <location>
        <begin position="387"/>
        <end position="399"/>
    </location>
</feature>
<dbReference type="Pfam" id="PF15402">
    <property type="entry name" value="MELT_2"/>
    <property type="match status" value="6"/>
</dbReference>
<dbReference type="Pfam" id="PF08317">
    <property type="entry name" value="Spc7"/>
    <property type="match status" value="1"/>
</dbReference>
<dbReference type="PANTHER" id="PTHR28260:SF1">
    <property type="entry name" value="SPINDLE POLE BODY COMPONENT SPC105"/>
    <property type="match status" value="1"/>
</dbReference>
<feature type="region of interest" description="Disordered" evidence="2">
    <location>
        <begin position="1"/>
        <end position="92"/>
    </location>
</feature>
<feature type="compositionally biased region" description="Basic and acidic residues" evidence="2">
    <location>
        <begin position="126"/>
        <end position="156"/>
    </location>
</feature>
<feature type="domain" description="Spc7 kinetochore protein" evidence="3">
    <location>
        <begin position="970"/>
        <end position="1286"/>
    </location>
</feature>
<accession>A0A9W8Z059</accession>
<dbReference type="Proteomes" id="UP001140453">
    <property type="component" value="Unassembled WGS sequence"/>
</dbReference>
<evidence type="ECO:0000259" key="3">
    <source>
        <dbReference type="SMART" id="SM00787"/>
    </source>
</evidence>
<dbReference type="Pfam" id="PF18210">
    <property type="entry name" value="Knl1_RWD_C"/>
    <property type="match status" value="1"/>
</dbReference>
<proteinExistence type="predicted"/>
<dbReference type="GO" id="GO:1990758">
    <property type="term" value="P:mitotic sister chromatid biorientation"/>
    <property type="evidence" value="ECO:0007669"/>
    <property type="project" value="TreeGrafter"/>
</dbReference>
<name>A0A9W8Z059_9PEZI</name>
<feature type="region of interest" description="Disordered" evidence="2">
    <location>
        <begin position="840"/>
        <end position="910"/>
    </location>
</feature>
<dbReference type="GO" id="GO:0000776">
    <property type="term" value="C:kinetochore"/>
    <property type="evidence" value="ECO:0007669"/>
    <property type="project" value="TreeGrafter"/>
</dbReference>
<feature type="coiled-coil region" evidence="1">
    <location>
        <begin position="1180"/>
        <end position="1235"/>
    </location>
</feature>
<gene>
    <name evidence="4" type="ORF">N0V93_003289</name>
</gene>
<evidence type="ECO:0000256" key="2">
    <source>
        <dbReference type="SAM" id="MobiDB-lite"/>
    </source>
</evidence>
<feature type="compositionally biased region" description="Acidic residues" evidence="2">
    <location>
        <begin position="227"/>
        <end position="236"/>
    </location>
</feature>